<dbReference type="PANTHER" id="PTHR43877">
    <property type="entry name" value="AMINOALKYLPHOSPHONATE N-ACETYLTRANSFERASE-RELATED-RELATED"/>
    <property type="match status" value="1"/>
</dbReference>
<dbReference type="AlphaFoldDB" id="A0A6N8LTY3"/>
<sequence length="149" mass="16381">MHDVRLAVRSDLKALLTLFDASEVSQFAQPLEEAARIWDETLASENVFIFVASIGEAIAATCMLITAPNLLRLGRSHAFLENVMTHPTYQGQGFGKAVVSKALKHAWSSGCHHVLMQSGRADPRVHAFYQQLGFQGGLRVGYVAMQQPE</sequence>
<evidence type="ECO:0000313" key="4">
    <source>
        <dbReference type="Proteomes" id="UP000436801"/>
    </source>
</evidence>
<dbReference type="Gene3D" id="3.40.630.30">
    <property type="match status" value="1"/>
</dbReference>
<dbReference type="GO" id="GO:0016747">
    <property type="term" value="F:acyltransferase activity, transferring groups other than amino-acyl groups"/>
    <property type="evidence" value="ECO:0007669"/>
    <property type="project" value="InterPro"/>
</dbReference>
<dbReference type="Proteomes" id="UP000436801">
    <property type="component" value="Unassembled WGS sequence"/>
</dbReference>
<evidence type="ECO:0000256" key="2">
    <source>
        <dbReference type="ARBA" id="ARBA00023315"/>
    </source>
</evidence>
<dbReference type="Pfam" id="PF00583">
    <property type="entry name" value="Acetyltransf_1"/>
    <property type="match status" value="1"/>
</dbReference>
<keyword evidence="2" id="KW-0012">Acyltransferase</keyword>
<name>A0A6N8LTY3_9SPHN</name>
<organism evidence="3 4">
    <name type="scientific">Sphingomonas carotinifaciens</name>
    <dbReference type="NCBI Taxonomy" id="1166323"/>
    <lineage>
        <taxon>Bacteria</taxon>
        <taxon>Pseudomonadati</taxon>
        <taxon>Pseudomonadota</taxon>
        <taxon>Alphaproteobacteria</taxon>
        <taxon>Sphingomonadales</taxon>
        <taxon>Sphingomonadaceae</taxon>
        <taxon>Sphingomonas</taxon>
    </lineage>
</organism>
<dbReference type="InterPro" id="IPR016181">
    <property type="entry name" value="Acyl_CoA_acyltransferase"/>
</dbReference>
<dbReference type="CDD" id="cd04301">
    <property type="entry name" value="NAT_SF"/>
    <property type="match status" value="1"/>
</dbReference>
<reference evidence="3 4" key="1">
    <citation type="submission" date="2019-12" db="EMBL/GenBank/DDBJ databases">
        <authorList>
            <person name="Zheng J."/>
        </authorList>
    </citation>
    <scope>NUCLEOTIDE SEQUENCE [LARGE SCALE GENOMIC DNA]</scope>
    <source>
        <strain evidence="3 4">DSM 27347</strain>
    </source>
</reference>
<proteinExistence type="predicted"/>
<dbReference type="SUPFAM" id="SSF55729">
    <property type="entry name" value="Acyl-CoA N-acyltransferases (Nat)"/>
    <property type="match status" value="1"/>
</dbReference>
<evidence type="ECO:0000256" key="1">
    <source>
        <dbReference type="ARBA" id="ARBA00022679"/>
    </source>
</evidence>
<dbReference type="InterPro" id="IPR050832">
    <property type="entry name" value="Bact_Acetyltransf"/>
</dbReference>
<protein>
    <submittedName>
        <fullName evidence="3">GNAT family N-acetyltransferase</fullName>
    </submittedName>
</protein>
<accession>A0A6N8LTY3</accession>
<dbReference type="RefSeq" id="WP_149682668.1">
    <property type="nucleotide sequence ID" value="NZ_FNBI01000005.1"/>
</dbReference>
<evidence type="ECO:0000313" key="3">
    <source>
        <dbReference type="EMBL" id="MWC43101.1"/>
    </source>
</evidence>
<comment type="caution">
    <text evidence="3">The sequence shown here is derived from an EMBL/GenBank/DDBJ whole genome shotgun (WGS) entry which is preliminary data.</text>
</comment>
<dbReference type="PROSITE" id="PS51186">
    <property type="entry name" value="GNAT"/>
    <property type="match status" value="1"/>
</dbReference>
<dbReference type="EMBL" id="WSUT01000005">
    <property type="protein sequence ID" value="MWC43101.1"/>
    <property type="molecule type" value="Genomic_DNA"/>
</dbReference>
<keyword evidence="1 3" id="KW-0808">Transferase</keyword>
<dbReference type="InterPro" id="IPR000182">
    <property type="entry name" value="GNAT_dom"/>
</dbReference>
<dbReference type="OrthoDB" id="7595389at2"/>
<gene>
    <name evidence="3" type="ORF">GQR91_05415</name>
</gene>